<accession>A0A1Z1M4L7</accession>
<organism evidence="1">
    <name type="scientific">Polysiphonia sp</name>
    <dbReference type="NCBI Taxonomy" id="1967842"/>
    <lineage>
        <taxon>Eukaryota</taxon>
        <taxon>Rhodophyta</taxon>
        <taxon>Florideophyceae</taxon>
        <taxon>Rhodymeniophycidae</taxon>
        <taxon>Ceramiales</taxon>
        <taxon>Rhodomelaceae</taxon>
        <taxon>Polysiphonioideae</taxon>
        <taxon>Polysiphonia</taxon>
    </lineage>
</organism>
<dbReference type="AlphaFoldDB" id="A0A1Z1M4L7"/>
<geneLocation type="chloroplast" evidence="1"/>
<gene>
    <name evidence="1" type="primary">orf64</name>
</gene>
<keyword evidence="1" id="KW-0934">Plastid</keyword>
<keyword evidence="1" id="KW-0150">Chloroplast</keyword>
<evidence type="ECO:0000313" key="1">
    <source>
        <dbReference type="EMBL" id="ARW60714.1"/>
    </source>
</evidence>
<protein>
    <submittedName>
        <fullName evidence="1">Uncharacterized protein</fullName>
    </submittedName>
</protein>
<sequence length="64" mass="7647">MFLLSAKYIKLKFRYKLTTSQVKVINFLLCVKYLQTKQVSVYDFLNSFIEQFSTPLLLQSKYII</sequence>
<name>A0A1Z1M4L7_9FLOR</name>
<proteinExistence type="predicted"/>
<reference evidence="1" key="1">
    <citation type="journal article" date="2017" name="J. Phycol.">
        <title>Analysis of chloroplast genomes and a supermatrix inform reclassification of the Rhodomelaceae (Rhodophyta).</title>
        <authorList>
            <person name="Diaz-Tapia P."/>
            <person name="Maggs C.A."/>
            <person name="West J.A."/>
            <person name="Verbruggen H."/>
        </authorList>
    </citation>
    <scope>NUCLEOTIDE SEQUENCE</scope>
    <source>
        <strain evidence="1">JH1432</strain>
    </source>
</reference>
<dbReference type="EMBL" id="MF101414">
    <property type="protein sequence ID" value="ARW60714.1"/>
    <property type="molecule type" value="Genomic_DNA"/>
</dbReference>